<comment type="subcellular location">
    <subcellularLocation>
        <location evidence="2">Membrane</location>
        <topology evidence="2">Single-pass membrane protein</topology>
    </subcellularLocation>
</comment>
<evidence type="ECO:0000256" key="7">
    <source>
        <dbReference type="ARBA" id="ARBA00023002"/>
    </source>
</evidence>
<organism evidence="14 15">
    <name type="scientific">[Torrubiella] hemipterigena</name>
    <dbReference type="NCBI Taxonomy" id="1531966"/>
    <lineage>
        <taxon>Eukaryota</taxon>
        <taxon>Fungi</taxon>
        <taxon>Dikarya</taxon>
        <taxon>Ascomycota</taxon>
        <taxon>Pezizomycotina</taxon>
        <taxon>Sordariomycetes</taxon>
        <taxon>Hypocreomycetidae</taxon>
        <taxon>Hypocreales</taxon>
        <taxon>Clavicipitaceae</taxon>
        <taxon>Clavicipitaceae incertae sedis</taxon>
        <taxon>'Torrubiella' clade</taxon>
    </lineage>
</organism>
<dbReference type="SUPFAM" id="SSF48264">
    <property type="entry name" value="Cytochrome P450"/>
    <property type="match status" value="1"/>
</dbReference>
<dbReference type="HOGENOM" id="CLU_001570_27_0_1"/>
<feature type="transmembrane region" description="Helical" evidence="13">
    <location>
        <begin position="12"/>
        <end position="32"/>
    </location>
</feature>
<dbReference type="Gene3D" id="1.10.630.10">
    <property type="entry name" value="Cytochrome P450"/>
    <property type="match status" value="1"/>
</dbReference>
<dbReference type="PANTHER" id="PTHR24287:SF5">
    <property type="entry name" value="P450, PUTATIVE (EUROFUNG)-RELATED"/>
    <property type="match status" value="1"/>
</dbReference>
<comment type="similarity">
    <text evidence="3 12">Belongs to the cytochrome P450 family.</text>
</comment>
<evidence type="ECO:0000256" key="12">
    <source>
        <dbReference type="RuleBase" id="RU000461"/>
    </source>
</evidence>
<dbReference type="PRINTS" id="PR00385">
    <property type="entry name" value="P450"/>
</dbReference>
<name>A0A0A1TQX5_9HYPO</name>
<evidence type="ECO:0000256" key="2">
    <source>
        <dbReference type="ARBA" id="ARBA00004167"/>
    </source>
</evidence>
<dbReference type="GO" id="GO:0004497">
    <property type="term" value="F:monooxygenase activity"/>
    <property type="evidence" value="ECO:0007669"/>
    <property type="project" value="UniProtKB-KW"/>
</dbReference>
<keyword evidence="10 13" id="KW-0472">Membrane</keyword>
<evidence type="ECO:0000256" key="10">
    <source>
        <dbReference type="ARBA" id="ARBA00023136"/>
    </source>
</evidence>
<sequence>MLAASVDVKALAVATGVAGVVFFVSQRIYLWYRLKRAPGTRALILSENPISTLSIALRGVRHHNENRLLDFWASLFEKIPDGDLQAVELVFFGNRLMATSEPEHVKTMLTSKFTSFGKGEDFHDAWKPFLGDSIFTTDGKLWQNSRSLIRPMFVKDRIRELQIFDRGINGLFEQLPPSGQTVDLCDLFYRMTLDVTTEYLLGASVGSLQDPQSRFSQAFSDVQRASMVLTILLPIRSFIPKSKYYKGIAVLEEFIDPFIEKAMALSPSELENMTKGDAEVTFLHQVAAFAKDRQVLRDQILAVLLAGRDTTAATLSWTIYELSHYPEIWEKLRNTILDTVGQNGVPTYDDLKGMTYLTHCINETLRLYPAVPYNIRSCVETTTLTSPAGQPDITVLAGDQIMYSPLYMQRRPDLYPPTSETFADPAIYSPERWEHWTPKPWQYIPFNGGPRICIGQNFAITEMAYFLVRLLQKYERIEYRGDWAAQLHKAELVGCPGKGVPVALFEPKLV</sequence>
<dbReference type="GO" id="GO:0016020">
    <property type="term" value="C:membrane"/>
    <property type="evidence" value="ECO:0007669"/>
    <property type="project" value="UniProtKB-SubCell"/>
</dbReference>
<dbReference type="GO" id="GO:0020037">
    <property type="term" value="F:heme binding"/>
    <property type="evidence" value="ECO:0007669"/>
    <property type="project" value="InterPro"/>
</dbReference>
<keyword evidence="8 11" id="KW-0408">Iron</keyword>
<dbReference type="GO" id="GO:0005506">
    <property type="term" value="F:iron ion binding"/>
    <property type="evidence" value="ECO:0007669"/>
    <property type="project" value="InterPro"/>
</dbReference>
<keyword evidence="15" id="KW-1185">Reference proteome</keyword>
<evidence type="ECO:0000256" key="9">
    <source>
        <dbReference type="ARBA" id="ARBA00023033"/>
    </source>
</evidence>
<evidence type="ECO:0000256" key="6">
    <source>
        <dbReference type="ARBA" id="ARBA00022989"/>
    </source>
</evidence>
<reference evidence="14 15" key="1">
    <citation type="journal article" date="2015" name="Genome Announc.">
        <title>Draft Genome Sequence and Gene Annotation of the Entomopathogenic Fungus Verticillium hemipterigenum.</title>
        <authorList>
            <person name="Horn F."/>
            <person name="Habel A."/>
            <person name="Scharf D.H."/>
            <person name="Dworschak J."/>
            <person name="Brakhage A.A."/>
            <person name="Guthke R."/>
            <person name="Hertweck C."/>
            <person name="Linde J."/>
        </authorList>
    </citation>
    <scope>NUCLEOTIDE SEQUENCE [LARGE SCALE GENOMIC DNA]</scope>
</reference>
<dbReference type="InterPro" id="IPR002401">
    <property type="entry name" value="Cyt_P450_E_grp-I"/>
</dbReference>
<accession>A0A0A1TQX5</accession>
<feature type="binding site" description="axial binding residue" evidence="11">
    <location>
        <position position="453"/>
    </location>
    <ligand>
        <name>heme</name>
        <dbReference type="ChEBI" id="CHEBI:30413"/>
    </ligand>
    <ligandPart>
        <name>Fe</name>
        <dbReference type="ChEBI" id="CHEBI:18248"/>
    </ligandPart>
</feature>
<evidence type="ECO:0000256" key="13">
    <source>
        <dbReference type="SAM" id="Phobius"/>
    </source>
</evidence>
<dbReference type="PANTHER" id="PTHR24287">
    <property type="entry name" value="P450, PUTATIVE (EUROFUNG)-RELATED"/>
    <property type="match status" value="1"/>
</dbReference>
<evidence type="ECO:0000313" key="15">
    <source>
        <dbReference type="Proteomes" id="UP000039046"/>
    </source>
</evidence>
<dbReference type="EMBL" id="CDHN01000006">
    <property type="protein sequence ID" value="CEJ94178.1"/>
    <property type="molecule type" value="Genomic_DNA"/>
</dbReference>
<evidence type="ECO:0000256" key="4">
    <source>
        <dbReference type="ARBA" id="ARBA00022692"/>
    </source>
</evidence>
<keyword evidence="9 12" id="KW-0503">Monooxygenase</keyword>
<dbReference type="CDD" id="cd11063">
    <property type="entry name" value="CYP52"/>
    <property type="match status" value="1"/>
</dbReference>
<evidence type="ECO:0000256" key="3">
    <source>
        <dbReference type="ARBA" id="ARBA00010617"/>
    </source>
</evidence>
<dbReference type="InterPro" id="IPR036396">
    <property type="entry name" value="Cyt_P450_sf"/>
</dbReference>
<evidence type="ECO:0008006" key="16">
    <source>
        <dbReference type="Google" id="ProtNLM"/>
    </source>
</evidence>
<keyword evidence="6 13" id="KW-1133">Transmembrane helix</keyword>
<dbReference type="PRINTS" id="PR00463">
    <property type="entry name" value="EP450I"/>
</dbReference>
<dbReference type="Pfam" id="PF00067">
    <property type="entry name" value="p450"/>
    <property type="match status" value="1"/>
</dbReference>
<proteinExistence type="inferred from homology"/>
<dbReference type="OrthoDB" id="1470350at2759"/>
<keyword evidence="5 11" id="KW-0479">Metal-binding</keyword>
<evidence type="ECO:0000256" key="5">
    <source>
        <dbReference type="ARBA" id="ARBA00022723"/>
    </source>
</evidence>
<dbReference type="InterPro" id="IPR047146">
    <property type="entry name" value="Cyt_P450_E_CYP52_fungi"/>
</dbReference>
<evidence type="ECO:0000256" key="8">
    <source>
        <dbReference type="ARBA" id="ARBA00023004"/>
    </source>
</evidence>
<evidence type="ECO:0000313" key="14">
    <source>
        <dbReference type="EMBL" id="CEJ94178.1"/>
    </source>
</evidence>
<protein>
    <recommendedName>
        <fullName evidence="16">Cytochrome P450 alkane hydroxylase</fullName>
    </recommendedName>
</protein>
<evidence type="ECO:0000256" key="1">
    <source>
        <dbReference type="ARBA" id="ARBA00001971"/>
    </source>
</evidence>
<dbReference type="GO" id="GO:0016705">
    <property type="term" value="F:oxidoreductase activity, acting on paired donors, with incorporation or reduction of molecular oxygen"/>
    <property type="evidence" value="ECO:0007669"/>
    <property type="project" value="InterPro"/>
</dbReference>
<keyword evidence="7 12" id="KW-0560">Oxidoreductase</keyword>
<dbReference type="Proteomes" id="UP000039046">
    <property type="component" value="Unassembled WGS sequence"/>
</dbReference>
<gene>
    <name evidence="14" type="ORF">VHEMI09726</name>
</gene>
<comment type="cofactor">
    <cofactor evidence="1 11">
        <name>heme</name>
        <dbReference type="ChEBI" id="CHEBI:30413"/>
    </cofactor>
</comment>
<evidence type="ECO:0000256" key="11">
    <source>
        <dbReference type="PIRSR" id="PIRSR602401-1"/>
    </source>
</evidence>
<keyword evidence="4 13" id="KW-0812">Transmembrane</keyword>
<dbReference type="AlphaFoldDB" id="A0A0A1TQX5"/>
<dbReference type="STRING" id="1531966.A0A0A1TQX5"/>
<dbReference type="PROSITE" id="PS00086">
    <property type="entry name" value="CYTOCHROME_P450"/>
    <property type="match status" value="1"/>
</dbReference>
<keyword evidence="11 12" id="KW-0349">Heme</keyword>
<dbReference type="InterPro" id="IPR017972">
    <property type="entry name" value="Cyt_P450_CS"/>
</dbReference>
<dbReference type="InterPro" id="IPR001128">
    <property type="entry name" value="Cyt_P450"/>
</dbReference>